<evidence type="ECO:0000313" key="2">
    <source>
        <dbReference type="Proteomes" id="UP000283426"/>
    </source>
</evidence>
<dbReference type="Pfam" id="PF14902">
    <property type="entry name" value="DUF4494"/>
    <property type="match status" value="1"/>
</dbReference>
<reference evidence="1 2" key="1">
    <citation type="submission" date="2018-08" db="EMBL/GenBank/DDBJ databases">
        <title>A genome reference for cultivated species of the human gut microbiota.</title>
        <authorList>
            <person name="Zou Y."/>
            <person name="Xue W."/>
            <person name="Luo G."/>
        </authorList>
    </citation>
    <scope>NUCLEOTIDE SEQUENCE [LARGE SCALE GENOMIC DNA]</scope>
    <source>
        <strain evidence="1 2">AF14-6AC</strain>
    </source>
</reference>
<organism evidence="1 2">
    <name type="scientific">Odoribacter splanchnicus</name>
    <dbReference type="NCBI Taxonomy" id="28118"/>
    <lineage>
        <taxon>Bacteria</taxon>
        <taxon>Pseudomonadati</taxon>
        <taxon>Bacteroidota</taxon>
        <taxon>Bacteroidia</taxon>
        <taxon>Bacteroidales</taxon>
        <taxon>Odoribacteraceae</taxon>
        <taxon>Odoribacter</taxon>
    </lineage>
</organism>
<dbReference type="EMBL" id="QRYW01000006">
    <property type="protein sequence ID" value="RGV29260.1"/>
    <property type="molecule type" value="Genomic_DNA"/>
</dbReference>
<proteinExistence type="predicted"/>
<gene>
    <name evidence="1" type="ORF">DWW24_04045</name>
</gene>
<dbReference type="RefSeq" id="WP_118107424.1">
    <property type="nucleotide sequence ID" value="NZ_QRYW01000006.1"/>
</dbReference>
<name>A0A412WQ50_9BACT</name>
<dbReference type="Proteomes" id="UP000283426">
    <property type="component" value="Unassembled WGS sequence"/>
</dbReference>
<evidence type="ECO:0000313" key="1">
    <source>
        <dbReference type="EMBL" id="RGV29260.1"/>
    </source>
</evidence>
<dbReference type="AlphaFoldDB" id="A0A412WQ50"/>
<comment type="caution">
    <text evidence="1">The sequence shown here is derived from an EMBL/GenBank/DDBJ whole genome shotgun (WGS) entry which is preliminary data.</text>
</comment>
<dbReference type="InterPro" id="IPR027848">
    <property type="entry name" value="DUF4494"/>
</dbReference>
<accession>A0A412WQ50</accession>
<protein>
    <submittedName>
        <fullName evidence="1">DUF4494 domain-containing protein</fullName>
    </submittedName>
</protein>
<sequence>MTATYFESTVKYEKVNENGKAKKVTELYLIDAMSFSETEERSCRQLSEIVQGDYLIQSLKRSKITEYIESNDENDDRLYKATVKITDSDNFGKEKESSIHYLVAAANINRALDNLEKSLSTFVIPYEIVKIEDTKFVEVIPYIPDDEERIPDNLKPQQ</sequence>